<evidence type="ECO:0000256" key="6">
    <source>
        <dbReference type="ARBA" id="ARBA00033335"/>
    </source>
</evidence>
<evidence type="ECO:0000256" key="10">
    <source>
        <dbReference type="SAM" id="Phobius"/>
    </source>
</evidence>
<dbReference type="GO" id="GO:0005975">
    <property type="term" value="P:carbohydrate metabolic process"/>
    <property type="evidence" value="ECO:0007669"/>
    <property type="project" value="InterPro"/>
</dbReference>
<dbReference type="PANTHER" id="PTHR32227">
    <property type="entry name" value="GLUCAN ENDO-1,3-BETA-GLUCOSIDASE BG1-RELATED-RELATED"/>
    <property type="match status" value="1"/>
</dbReference>
<evidence type="ECO:0000256" key="5">
    <source>
        <dbReference type="ARBA" id="ARBA00023295"/>
    </source>
</evidence>
<dbReference type="GO" id="GO:0042973">
    <property type="term" value="F:glucan endo-1,3-beta-D-glucosidase activity"/>
    <property type="evidence" value="ECO:0007669"/>
    <property type="project" value="UniProtKB-EC"/>
</dbReference>
<evidence type="ECO:0000256" key="2">
    <source>
        <dbReference type="ARBA" id="ARBA00008773"/>
    </source>
</evidence>
<dbReference type="InterPro" id="IPR017853">
    <property type="entry name" value="GH"/>
</dbReference>
<evidence type="ECO:0000256" key="7">
    <source>
        <dbReference type="ARBA" id="ARBA00033417"/>
    </source>
</evidence>
<evidence type="ECO:0000256" key="1">
    <source>
        <dbReference type="ARBA" id="ARBA00000382"/>
    </source>
</evidence>
<dbReference type="FunFam" id="3.20.20.80:FF:000010">
    <property type="entry name" value="glucan endo-1,3-beta-glucosidase, basic"/>
    <property type="match status" value="1"/>
</dbReference>
<keyword evidence="10" id="KW-1133">Transmembrane helix</keyword>
<dbReference type="InterPro" id="IPR000490">
    <property type="entry name" value="Glyco_hydro_17"/>
</dbReference>
<evidence type="ECO:0000256" key="3">
    <source>
        <dbReference type="ARBA" id="ARBA00012780"/>
    </source>
</evidence>
<dbReference type="Pfam" id="PF00332">
    <property type="entry name" value="Glyco_hydro_17"/>
    <property type="match status" value="1"/>
</dbReference>
<keyword evidence="5 9" id="KW-0326">Glycosidase</keyword>
<dbReference type="PROSITE" id="PS00587">
    <property type="entry name" value="GLYCOSYL_HYDROL_F17"/>
    <property type="match status" value="1"/>
</dbReference>
<organism evidence="11 12">
    <name type="scientific">Populus trichocarpa</name>
    <name type="common">Western balsam poplar</name>
    <name type="synonym">Populus balsamifera subsp. trichocarpa</name>
    <dbReference type="NCBI Taxonomy" id="3694"/>
    <lineage>
        <taxon>Eukaryota</taxon>
        <taxon>Viridiplantae</taxon>
        <taxon>Streptophyta</taxon>
        <taxon>Embryophyta</taxon>
        <taxon>Tracheophyta</taxon>
        <taxon>Spermatophyta</taxon>
        <taxon>Magnoliopsida</taxon>
        <taxon>eudicotyledons</taxon>
        <taxon>Gunneridae</taxon>
        <taxon>Pentapetalae</taxon>
        <taxon>rosids</taxon>
        <taxon>fabids</taxon>
        <taxon>Malpighiales</taxon>
        <taxon>Salicaceae</taxon>
        <taxon>Saliceae</taxon>
        <taxon>Populus</taxon>
    </lineage>
</organism>
<protein>
    <recommendedName>
        <fullName evidence="3">glucan endo-1,3-beta-D-glucosidase</fullName>
        <ecNumber evidence="3">3.2.1.39</ecNumber>
    </recommendedName>
    <alternativeName>
        <fullName evidence="6">(1-&gt;3)-beta-glucan endohydrolase</fullName>
    </alternativeName>
    <alternativeName>
        <fullName evidence="7">Beta-1,3-endoglucanase</fullName>
    </alternativeName>
</protein>
<dbReference type="Proteomes" id="UP000006729">
    <property type="component" value="Chromosome 10"/>
</dbReference>
<dbReference type="OMA" id="NFGTFYP"/>
<dbReference type="InParanoid" id="A0A2K1YR42"/>
<evidence type="ECO:0000313" key="12">
    <source>
        <dbReference type="Proteomes" id="UP000006729"/>
    </source>
</evidence>
<sequence length="344" mass="38371">MLTPKIAMWIMVLTVAAIHISMVLGGDAGIIYGRNGDNLPSPKRVIDFLTEDMNHAISLVRVYDANTEVLEALSGTNLVVTIGVPDEAIAHVASSQEAADKWFRDHVLTYVHKGVRFRYICVGNEAIPGVVQSLVPQAIINLYNSVRKASVDYIYVTTAVGGKVLESSYPPSAGRFANGVDKIMNNLTNYLYNIGSPLLINLYPYHALVSEPQHISLDYALFQSQKPVFTDGDLEYYNLFDAMVDAFVAAMVRVVQQEDVKLVVAETGWPTAGVGSYACTENARIYNLNLRKHAIEKGCTPRKADINLEVYISEMFNENLQPDEFERNFGTFYPNLTEVYQLWR</sequence>
<evidence type="ECO:0000313" key="11">
    <source>
        <dbReference type="EMBL" id="PNT15492.1"/>
    </source>
</evidence>
<dbReference type="AlphaFoldDB" id="A0A2K1YR42"/>
<keyword evidence="12" id="KW-1185">Reference proteome</keyword>
<dbReference type="Gramene" id="Potri.010G088500.1.v4.1">
    <property type="protein sequence ID" value="Potri.010G088500.1.v4.1"/>
    <property type="gene ID" value="Potri.010G088500.v4.1"/>
</dbReference>
<dbReference type="STRING" id="3694.A0A2K1YR42"/>
<keyword evidence="10" id="KW-0812">Transmembrane</keyword>
<evidence type="ECO:0000256" key="9">
    <source>
        <dbReference type="RuleBase" id="RU004336"/>
    </source>
</evidence>
<dbReference type="EC" id="3.2.1.39" evidence="3"/>
<feature type="transmembrane region" description="Helical" evidence="10">
    <location>
        <begin position="6"/>
        <end position="25"/>
    </location>
</feature>
<name>A0A2K1YR42_POPTR</name>
<reference evidence="11 12" key="1">
    <citation type="journal article" date="2006" name="Science">
        <title>The genome of black cottonwood, Populus trichocarpa (Torr. &amp; Gray).</title>
        <authorList>
            <person name="Tuskan G.A."/>
            <person name="Difazio S."/>
            <person name="Jansson S."/>
            <person name="Bohlmann J."/>
            <person name="Grigoriev I."/>
            <person name="Hellsten U."/>
            <person name="Putnam N."/>
            <person name="Ralph S."/>
            <person name="Rombauts S."/>
            <person name="Salamov A."/>
            <person name="Schein J."/>
            <person name="Sterck L."/>
            <person name="Aerts A."/>
            <person name="Bhalerao R.R."/>
            <person name="Bhalerao R.P."/>
            <person name="Blaudez D."/>
            <person name="Boerjan W."/>
            <person name="Brun A."/>
            <person name="Brunner A."/>
            <person name="Busov V."/>
            <person name="Campbell M."/>
            <person name="Carlson J."/>
            <person name="Chalot M."/>
            <person name="Chapman J."/>
            <person name="Chen G.L."/>
            <person name="Cooper D."/>
            <person name="Coutinho P.M."/>
            <person name="Couturier J."/>
            <person name="Covert S."/>
            <person name="Cronk Q."/>
            <person name="Cunningham R."/>
            <person name="Davis J."/>
            <person name="Degroeve S."/>
            <person name="Dejardin A."/>
            <person name="Depamphilis C."/>
            <person name="Detter J."/>
            <person name="Dirks B."/>
            <person name="Dubchak I."/>
            <person name="Duplessis S."/>
            <person name="Ehlting J."/>
            <person name="Ellis B."/>
            <person name="Gendler K."/>
            <person name="Goodstein D."/>
            <person name="Gribskov M."/>
            <person name="Grimwood J."/>
            <person name="Groover A."/>
            <person name="Gunter L."/>
            <person name="Hamberger B."/>
            <person name="Heinze B."/>
            <person name="Helariutta Y."/>
            <person name="Henrissat B."/>
            <person name="Holligan D."/>
            <person name="Holt R."/>
            <person name="Huang W."/>
            <person name="Islam-Faridi N."/>
            <person name="Jones S."/>
            <person name="Jones-Rhoades M."/>
            <person name="Jorgensen R."/>
            <person name="Joshi C."/>
            <person name="Kangasjarvi J."/>
            <person name="Karlsson J."/>
            <person name="Kelleher C."/>
            <person name="Kirkpatrick R."/>
            <person name="Kirst M."/>
            <person name="Kohler A."/>
            <person name="Kalluri U."/>
            <person name="Larimer F."/>
            <person name="Leebens-Mack J."/>
            <person name="Leple J.C."/>
            <person name="Locascio P."/>
            <person name="Lou Y."/>
            <person name="Lucas S."/>
            <person name="Martin F."/>
            <person name="Montanini B."/>
            <person name="Napoli C."/>
            <person name="Nelson D.R."/>
            <person name="Nelson C."/>
            <person name="Nieminen K."/>
            <person name="Nilsson O."/>
            <person name="Pereda V."/>
            <person name="Peter G."/>
            <person name="Philippe R."/>
            <person name="Pilate G."/>
            <person name="Poliakov A."/>
            <person name="Razumovskaya J."/>
            <person name="Richardson P."/>
            <person name="Rinaldi C."/>
            <person name="Ritland K."/>
            <person name="Rouze P."/>
            <person name="Ryaboy D."/>
            <person name="Schmutz J."/>
            <person name="Schrader J."/>
            <person name="Segerman B."/>
            <person name="Shin H."/>
            <person name="Siddiqui A."/>
            <person name="Sterky F."/>
            <person name="Terry A."/>
            <person name="Tsai C.J."/>
            <person name="Uberbacher E."/>
            <person name="Unneberg P."/>
            <person name="Vahala J."/>
            <person name="Wall K."/>
            <person name="Wessler S."/>
            <person name="Yang G."/>
            <person name="Yin T."/>
            <person name="Douglas C."/>
            <person name="Marra M."/>
            <person name="Sandberg G."/>
            <person name="Van de Peer Y."/>
            <person name="Rokhsar D."/>
        </authorList>
    </citation>
    <scope>NUCLEOTIDE SEQUENCE [LARGE SCALE GENOMIC DNA]</scope>
    <source>
        <strain evidence="12">cv. Nisqually</strain>
    </source>
</reference>
<evidence type="ECO:0000256" key="8">
    <source>
        <dbReference type="RuleBase" id="RU004335"/>
    </source>
</evidence>
<dbReference type="SMR" id="A0A2K1YR42"/>
<evidence type="ECO:0000256" key="4">
    <source>
        <dbReference type="ARBA" id="ARBA00022801"/>
    </source>
</evidence>
<dbReference type="EMBL" id="CM009299">
    <property type="protein sequence ID" value="PNT15492.1"/>
    <property type="molecule type" value="Genomic_DNA"/>
</dbReference>
<dbReference type="SUPFAM" id="SSF51445">
    <property type="entry name" value="(Trans)glycosidases"/>
    <property type="match status" value="1"/>
</dbReference>
<dbReference type="Gene3D" id="3.20.20.80">
    <property type="entry name" value="Glycosidases"/>
    <property type="match status" value="1"/>
</dbReference>
<comment type="similarity">
    <text evidence="2 8">Belongs to the glycosyl hydrolase 17 family.</text>
</comment>
<keyword evidence="10" id="KW-0472">Membrane</keyword>
<gene>
    <name evidence="11" type="ORF">POPTR_010G088500</name>
</gene>
<accession>A0A2K1YR42</accession>
<proteinExistence type="inferred from homology"/>
<dbReference type="InterPro" id="IPR044965">
    <property type="entry name" value="Glyco_hydro_17_plant"/>
</dbReference>
<keyword evidence="4 9" id="KW-0378">Hydrolase</keyword>
<comment type="catalytic activity">
    <reaction evidence="1">
        <text>Hydrolysis of (1-&gt;3)-beta-D-glucosidic linkages in (1-&gt;3)-beta-D-glucans.</text>
        <dbReference type="EC" id="3.2.1.39"/>
    </reaction>
</comment>